<dbReference type="CDD" id="cd17319">
    <property type="entry name" value="MFS_ExuT_GudP_like"/>
    <property type="match status" value="1"/>
</dbReference>
<feature type="transmembrane region" description="Helical" evidence="5">
    <location>
        <begin position="540"/>
        <end position="558"/>
    </location>
</feature>
<dbReference type="InterPro" id="IPR011701">
    <property type="entry name" value="MFS"/>
</dbReference>
<dbReference type="GO" id="GO:0022857">
    <property type="term" value="F:transmembrane transporter activity"/>
    <property type="evidence" value="ECO:0007669"/>
    <property type="project" value="InterPro"/>
</dbReference>
<dbReference type="AlphaFoldDB" id="A0A518FIS7"/>
<feature type="transmembrane region" description="Helical" evidence="5">
    <location>
        <begin position="90"/>
        <end position="114"/>
    </location>
</feature>
<feature type="transmembrane region" description="Helical" evidence="5">
    <location>
        <begin position="460"/>
        <end position="484"/>
    </location>
</feature>
<evidence type="ECO:0000259" key="6">
    <source>
        <dbReference type="PROSITE" id="PS50850"/>
    </source>
</evidence>
<dbReference type="PROSITE" id="PS50850">
    <property type="entry name" value="MFS"/>
    <property type="match status" value="1"/>
</dbReference>
<evidence type="ECO:0000313" key="8">
    <source>
        <dbReference type="Proteomes" id="UP000320839"/>
    </source>
</evidence>
<evidence type="ECO:0000256" key="4">
    <source>
        <dbReference type="ARBA" id="ARBA00023136"/>
    </source>
</evidence>
<feature type="domain" description="Major facilitator superfamily (MFS) profile" evidence="6">
    <location>
        <begin position="21"/>
        <end position="562"/>
    </location>
</feature>
<comment type="subcellular location">
    <subcellularLocation>
        <location evidence="1">Membrane</location>
        <topology evidence="1">Multi-pass membrane protein</topology>
    </subcellularLocation>
</comment>
<dbReference type="Pfam" id="PF07690">
    <property type="entry name" value="MFS_1"/>
    <property type="match status" value="2"/>
</dbReference>
<feature type="transmembrane region" description="Helical" evidence="5">
    <location>
        <begin position="312"/>
        <end position="330"/>
    </location>
</feature>
<proteinExistence type="predicted"/>
<feature type="transmembrane region" description="Helical" evidence="5">
    <location>
        <begin position="514"/>
        <end position="533"/>
    </location>
</feature>
<reference evidence="7 8" key="1">
    <citation type="submission" date="2019-02" db="EMBL/GenBank/DDBJ databases">
        <title>Deep-cultivation of Planctomycetes and their phenomic and genomic characterization uncovers novel biology.</title>
        <authorList>
            <person name="Wiegand S."/>
            <person name="Jogler M."/>
            <person name="Boedeker C."/>
            <person name="Pinto D."/>
            <person name="Vollmers J."/>
            <person name="Rivas-Marin E."/>
            <person name="Kohn T."/>
            <person name="Peeters S.H."/>
            <person name="Heuer A."/>
            <person name="Rast P."/>
            <person name="Oberbeckmann S."/>
            <person name="Bunk B."/>
            <person name="Jeske O."/>
            <person name="Meyerdierks A."/>
            <person name="Storesund J.E."/>
            <person name="Kallscheuer N."/>
            <person name="Luecker S."/>
            <person name="Lage O.M."/>
            <person name="Pohl T."/>
            <person name="Merkel B.J."/>
            <person name="Hornburger P."/>
            <person name="Mueller R.-W."/>
            <person name="Bruemmer F."/>
            <person name="Labrenz M."/>
            <person name="Spormann A.M."/>
            <person name="Op den Camp H."/>
            <person name="Overmann J."/>
            <person name="Amann R."/>
            <person name="Jetten M.S.M."/>
            <person name="Mascher T."/>
            <person name="Medema M.H."/>
            <person name="Devos D.P."/>
            <person name="Kaster A.-K."/>
            <person name="Ovreas L."/>
            <person name="Rohde M."/>
            <person name="Galperin M.Y."/>
            <person name="Jogler C."/>
        </authorList>
    </citation>
    <scope>NUCLEOTIDE SEQUENCE [LARGE SCALE GENOMIC DNA]</scope>
    <source>
        <strain evidence="7 8">Pan153</strain>
    </source>
</reference>
<dbReference type="InterPro" id="IPR050382">
    <property type="entry name" value="MFS_Na/Anion_cotransporter"/>
</dbReference>
<evidence type="ECO:0000313" key="7">
    <source>
        <dbReference type="EMBL" id="QDV16251.1"/>
    </source>
</evidence>
<feature type="transmembrane region" description="Helical" evidence="5">
    <location>
        <begin position="377"/>
        <end position="398"/>
    </location>
</feature>
<gene>
    <name evidence="7" type="primary">sauU_2</name>
    <name evidence="7" type="ORF">Pan153_08780</name>
</gene>
<evidence type="ECO:0000256" key="5">
    <source>
        <dbReference type="SAM" id="Phobius"/>
    </source>
</evidence>
<dbReference type="GO" id="GO:0016020">
    <property type="term" value="C:membrane"/>
    <property type="evidence" value="ECO:0007669"/>
    <property type="project" value="UniProtKB-SubCell"/>
</dbReference>
<evidence type="ECO:0000256" key="2">
    <source>
        <dbReference type="ARBA" id="ARBA00022692"/>
    </source>
</evidence>
<name>A0A518FIS7_9PLAN</name>
<protein>
    <submittedName>
        <fullName evidence="7">Putative sulfoacetate transporter SauU</fullName>
    </submittedName>
</protein>
<accession>A0A518FIS7</accession>
<dbReference type="EMBL" id="CP036317">
    <property type="protein sequence ID" value="QDV16251.1"/>
    <property type="molecule type" value="Genomic_DNA"/>
</dbReference>
<keyword evidence="2 5" id="KW-0812">Transmembrane</keyword>
<dbReference type="InterPro" id="IPR036259">
    <property type="entry name" value="MFS_trans_sf"/>
</dbReference>
<dbReference type="Proteomes" id="UP000320839">
    <property type="component" value="Chromosome"/>
</dbReference>
<organism evidence="7 8">
    <name type="scientific">Gimesia panareensis</name>
    <dbReference type="NCBI Taxonomy" id="2527978"/>
    <lineage>
        <taxon>Bacteria</taxon>
        <taxon>Pseudomonadati</taxon>
        <taxon>Planctomycetota</taxon>
        <taxon>Planctomycetia</taxon>
        <taxon>Planctomycetales</taxon>
        <taxon>Planctomycetaceae</taxon>
        <taxon>Gimesia</taxon>
    </lineage>
</organism>
<evidence type="ECO:0000256" key="1">
    <source>
        <dbReference type="ARBA" id="ARBA00004141"/>
    </source>
</evidence>
<dbReference type="InterPro" id="IPR020846">
    <property type="entry name" value="MFS_dom"/>
</dbReference>
<dbReference type="SUPFAM" id="SSF103473">
    <property type="entry name" value="MFS general substrate transporter"/>
    <property type="match status" value="2"/>
</dbReference>
<feature type="transmembrane region" description="Helical" evidence="5">
    <location>
        <begin position="57"/>
        <end position="78"/>
    </location>
</feature>
<evidence type="ECO:0000256" key="3">
    <source>
        <dbReference type="ARBA" id="ARBA00022989"/>
    </source>
</evidence>
<dbReference type="Gene3D" id="1.20.1250.20">
    <property type="entry name" value="MFS general substrate transporter like domains"/>
    <property type="match status" value="2"/>
</dbReference>
<keyword evidence="4 5" id="KW-0472">Membrane</keyword>
<feature type="transmembrane region" description="Helical" evidence="5">
    <location>
        <begin position="155"/>
        <end position="174"/>
    </location>
</feature>
<sequence length="577" mass="64416">MESQIDMTTDEPSVSYVRYRVIFACMLMSVLLYLDRFCISFAEIFIKDDLGLSDQQIGWVLSAFFFSYALFQVPSGWLSDRFGARTMLTVYILMWSLFTALTGFVTGFLMLLIFRLGFGIGQAGAYPTSANLVSKWMPLSERGFASSMVAVGGRFGGALAPLTTAFLIVMFVPISDSSQLQTGDLLQPQKFAQKFLERVQKKDEYETQIYDQLNPGSKAYLETVAKQKKTETGTAIEAEFLANLNEILAKGDLFSPQSFAEVNLNKQAEDLLTIQPSVQTDAEKSRLNRLLLESRYYTEIRKVQGRGWRPVMVVYGLVGLVMAGFFWWAVRDYPRAHPACSEGELEKIELGRAESDKDHSKKIGGVPLLALMQNRSIWLLSFSQFCTNIGWVFLVTWLPRYLDETYHVPLEKRGTMMFVPIAVGWFGMLAGGRATDWLLKRISLRWSRALPIVTSRFMAMGAYLLCLLDLSPWTTVVLFSVVAFSTDFGSAPMWAFNQDIGGKHVGSVLGWGNMWGNFGAAVAPVLMIAVIGVDHNWNRAFVACALAFLASGISAMWVDASKPLLHESEETVEVAPA</sequence>
<dbReference type="PANTHER" id="PTHR11662:SF399">
    <property type="entry name" value="FI19708P1-RELATED"/>
    <property type="match status" value="1"/>
</dbReference>
<keyword evidence="3 5" id="KW-1133">Transmembrane helix</keyword>
<dbReference type="PANTHER" id="PTHR11662">
    <property type="entry name" value="SOLUTE CARRIER FAMILY 17"/>
    <property type="match status" value="1"/>
</dbReference>
<feature type="transmembrane region" description="Helical" evidence="5">
    <location>
        <begin position="20"/>
        <end position="45"/>
    </location>
</feature>